<keyword evidence="1" id="KW-0547">Nucleotide-binding</keyword>
<sequence length="287" mass="32186">MLMIMERIDTGIIGLNELLDGGFLPNSVVAVLGSSGVGKTIFSIQYLLSGVQRGDRCIYISFDLEKEDIIKQMSSLGWTEIADYIENGKIYVKSFFAENVSFVNNDLLNILVSEAGISTRIVIDSFTPMISSFNLESRNDIKWFFQRVREISTAIITVEEPLDGKIDDPSVSIPIFLSDTAIHLKNIGYGEAFSRTLKIIKHRGSWHAEGIFPYKILKGIGLFVETGDILEELVEEKIDLDEILRDHGVSRENIDPFLLRRLEILANSGQKNAKEVISNIIERVVGK</sequence>
<dbReference type="EMBL" id="CP005290">
    <property type="protein sequence ID" value="AGK61856.1"/>
    <property type="molecule type" value="Genomic_DNA"/>
</dbReference>
<evidence type="ECO:0000313" key="4">
    <source>
        <dbReference type="EMBL" id="AGK61856.1"/>
    </source>
</evidence>
<accession>N0BMJ8</accession>
<dbReference type="Proteomes" id="UP000013307">
    <property type="component" value="Chromosome"/>
</dbReference>
<dbReference type="GO" id="GO:0005524">
    <property type="term" value="F:ATP binding"/>
    <property type="evidence" value="ECO:0007669"/>
    <property type="project" value="UniProtKB-KW"/>
</dbReference>
<organism evidence="4 5">
    <name type="scientific">Archaeoglobus sulfaticallidus PM70-1</name>
    <dbReference type="NCBI Taxonomy" id="387631"/>
    <lineage>
        <taxon>Archaea</taxon>
        <taxon>Methanobacteriati</taxon>
        <taxon>Methanobacteriota</taxon>
        <taxon>Archaeoglobi</taxon>
        <taxon>Archaeoglobales</taxon>
        <taxon>Archaeoglobaceae</taxon>
        <taxon>Archaeoglobus</taxon>
    </lineage>
</organism>
<reference evidence="4 5" key="1">
    <citation type="journal article" date="2013" name="Genome Announc.">
        <title>Complete Genome Sequence of the Thermophilic and Facultatively Chemolithoautotrophic Sulfate Reducer Archaeoglobus sulfaticallidus Strain PM70-1T.</title>
        <authorList>
            <person name="Stokke R."/>
            <person name="Hocking W.P."/>
            <person name="Steinsbu B.O."/>
            <person name="Steen I.H."/>
        </authorList>
    </citation>
    <scope>NUCLEOTIDE SEQUENCE [LARGE SCALE GENOMIC DNA]</scope>
    <source>
        <strain evidence="4">PM70-1</strain>
    </source>
</reference>
<dbReference type="PANTHER" id="PTHR43637">
    <property type="entry name" value="UPF0273 PROTEIN TM_0370"/>
    <property type="match status" value="1"/>
</dbReference>
<dbReference type="InterPro" id="IPR027417">
    <property type="entry name" value="P-loop_NTPase"/>
</dbReference>
<dbReference type="AlphaFoldDB" id="N0BMJ8"/>
<proteinExistence type="predicted"/>
<evidence type="ECO:0000256" key="2">
    <source>
        <dbReference type="ARBA" id="ARBA00022840"/>
    </source>
</evidence>
<keyword evidence="5" id="KW-1185">Reference proteome</keyword>
<feature type="domain" description="KaiC" evidence="3">
    <location>
        <begin position="6"/>
        <end position="243"/>
    </location>
</feature>
<dbReference type="HOGENOM" id="CLU_023669_2_1_2"/>
<gene>
    <name evidence="4" type="ORF">Asulf_01890</name>
</gene>
<keyword evidence="2" id="KW-0067">ATP-binding</keyword>
<name>N0BMJ8_9EURY</name>
<dbReference type="SUPFAM" id="SSF52540">
    <property type="entry name" value="P-loop containing nucleoside triphosphate hydrolases"/>
    <property type="match status" value="1"/>
</dbReference>
<dbReference type="eggNOG" id="arCOG01171">
    <property type="taxonomic scope" value="Archaea"/>
</dbReference>
<dbReference type="Gene3D" id="3.40.50.300">
    <property type="entry name" value="P-loop containing nucleotide triphosphate hydrolases"/>
    <property type="match status" value="1"/>
</dbReference>
<dbReference type="InterPro" id="IPR010624">
    <property type="entry name" value="KaiC_dom"/>
</dbReference>
<evidence type="ECO:0000259" key="3">
    <source>
        <dbReference type="PROSITE" id="PS51146"/>
    </source>
</evidence>
<evidence type="ECO:0000313" key="5">
    <source>
        <dbReference type="Proteomes" id="UP000013307"/>
    </source>
</evidence>
<dbReference type="Pfam" id="PF06745">
    <property type="entry name" value="ATPase"/>
    <property type="match status" value="1"/>
</dbReference>
<protein>
    <submittedName>
        <fullName evidence="4">RecA-superfamily ATPases implicated in signal transduction</fullName>
    </submittedName>
</protein>
<dbReference type="PROSITE" id="PS51146">
    <property type="entry name" value="KAIC"/>
    <property type="match status" value="1"/>
</dbReference>
<evidence type="ECO:0000256" key="1">
    <source>
        <dbReference type="ARBA" id="ARBA00022741"/>
    </source>
</evidence>
<dbReference type="InterPro" id="IPR014774">
    <property type="entry name" value="KaiC-like_dom"/>
</dbReference>
<dbReference type="STRING" id="387631.Asulf_01890"/>
<dbReference type="KEGG" id="ast:Asulf_01890"/>